<reference evidence="2" key="1">
    <citation type="submission" date="2023-08" db="EMBL/GenBank/DDBJ databases">
        <authorList>
            <person name="Alioto T."/>
            <person name="Alioto T."/>
            <person name="Gomez Garrido J."/>
        </authorList>
    </citation>
    <scope>NUCLEOTIDE SEQUENCE</scope>
</reference>
<sequence>MCPLLLLRRRGNQSDLPQNERIMLFLKAETGGLAHTPPVKWQLAVVYSRHASIRPCVSLPERTGDVSGACRGRTEALRTPSPQNGKELSLWGLHVDTRSVCLCEGDTNMETVCRRSAVMASPQQQHLSSEGTRGTGGTTPSFSARLTDLLSFLTTQLNNSPTPSGSAENECVRGSVPSAPTPPQQRQSPRRDADLQDKNEPNGLKTRRSVRAERSSGGVEDAVKPLGGAGVRVVHAALLGVRTA</sequence>
<protein>
    <submittedName>
        <fullName evidence="2">Uncharacterized protein</fullName>
    </submittedName>
</protein>
<feature type="region of interest" description="Disordered" evidence="1">
    <location>
        <begin position="155"/>
        <end position="224"/>
    </location>
</feature>
<feature type="compositionally biased region" description="Basic and acidic residues" evidence="1">
    <location>
        <begin position="189"/>
        <end position="200"/>
    </location>
</feature>
<keyword evidence="3" id="KW-1185">Reference proteome</keyword>
<accession>A0AAV1G4V2</accession>
<evidence type="ECO:0000256" key="1">
    <source>
        <dbReference type="SAM" id="MobiDB-lite"/>
    </source>
</evidence>
<gene>
    <name evidence="2" type="ORF">XNOV1_A010571</name>
</gene>
<proteinExistence type="predicted"/>
<feature type="compositionally biased region" description="Polar residues" evidence="1">
    <location>
        <begin position="121"/>
        <end position="130"/>
    </location>
</feature>
<evidence type="ECO:0000313" key="3">
    <source>
        <dbReference type="Proteomes" id="UP001178508"/>
    </source>
</evidence>
<dbReference type="EMBL" id="OY660875">
    <property type="protein sequence ID" value="CAJ1067921.1"/>
    <property type="molecule type" value="Genomic_DNA"/>
</dbReference>
<feature type="compositionally biased region" description="Polar residues" evidence="1">
    <location>
        <begin position="155"/>
        <end position="167"/>
    </location>
</feature>
<dbReference type="AlphaFoldDB" id="A0AAV1G4V2"/>
<name>A0AAV1G4V2_XYRNO</name>
<feature type="region of interest" description="Disordered" evidence="1">
    <location>
        <begin position="120"/>
        <end position="143"/>
    </location>
</feature>
<dbReference type="Proteomes" id="UP001178508">
    <property type="component" value="Chromosome 12"/>
</dbReference>
<evidence type="ECO:0000313" key="2">
    <source>
        <dbReference type="EMBL" id="CAJ1067921.1"/>
    </source>
</evidence>
<organism evidence="2 3">
    <name type="scientific">Xyrichtys novacula</name>
    <name type="common">Pearly razorfish</name>
    <name type="synonym">Hemipteronotus novacula</name>
    <dbReference type="NCBI Taxonomy" id="13765"/>
    <lineage>
        <taxon>Eukaryota</taxon>
        <taxon>Metazoa</taxon>
        <taxon>Chordata</taxon>
        <taxon>Craniata</taxon>
        <taxon>Vertebrata</taxon>
        <taxon>Euteleostomi</taxon>
        <taxon>Actinopterygii</taxon>
        <taxon>Neopterygii</taxon>
        <taxon>Teleostei</taxon>
        <taxon>Neoteleostei</taxon>
        <taxon>Acanthomorphata</taxon>
        <taxon>Eupercaria</taxon>
        <taxon>Labriformes</taxon>
        <taxon>Labridae</taxon>
        <taxon>Xyrichtys</taxon>
    </lineage>
</organism>